<dbReference type="InterPro" id="IPR022764">
    <property type="entry name" value="Peptidase_S54_rhomboid_dom"/>
</dbReference>
<dbReference type="GO" id="GO:0004252">
    <property type="term" value="F:serine-type endopeptidase activity"/>
    <property type="evidence" value="ECO:0007669"/>
    <property type="project" value="InterPro"/>
</dbReference>
<dbReference type="PANTHER" id="PTHR43731:SF26">
    <property type="entry name" value="RHOMBOID-LIKE PROTEIN 10, CHLOROPLASTIC"/>
    <property type="match status" value="1"/>
</dbReference>
<dbReference type="OrthoDB" id="9813074at2"/>
<sequence length="269" mass="30074">MNEFQNNQNLEDEAQNTNLPGEDLPPSSDQSAPQQPITIKFPPRKPVVTWIILGVTVLVYIAQVLSESLLGADIPLAAGAKFGPFIDQYHQWWRLITPIFLHGSITHILFNMYALYAIGPDLEMFYGHRDFLLFYLITGFAGNVLSYVASPMSYSVGASTALFGMIAAQGFLIYKNKKLFHNYRRAIYNILLIIFLNLMIGMNSRFDNWGHLGGLIAGAIIAFLSGPVLEVRVNSAQDGLELFDSVSKKSRYFAYFVTTLFFIVAAITL</sequence>
<feature type="region of interest" description="Disordered" evidence="5">
    <location>
        <begin position="1"/>
        <end position="38"/>
    </location>
</feature>
<feature type="transmembrane region" description="Helical" evidence="6">
    <location>
        <begin position="186"/>
        <end position="206"/>
    </location>
</feature>
<feature type="transmembrane region" description="Helical" evidence="6">
    <location>
        <begin position="47"/>
        <end position="66"/>
    </location>
</feature>
<protein>
    <submittedName>
        <fullName evidence="8">Membrane associated serine protease, rhomboid family</fullName>
    </submittedName>
</protein>
<feature type="transmembrane region" description="Helical" evidence="6">
    <location>
        <begin position="99"/>
        <end position="119"/>
    </location>
</feature>
<feature type="transmembrane region" description="Helical" evidence="6">
    <location>
        <begin position="252"/>
        <end position="268"/>
    </location>
</feature>
<dbReference type="STRING" id="1678840.ATC1_13564"/>
<dbReference type="Proteomes" id="UP000053370">
    <property type="component" value="Unassembled WGS sequence"/>
</dbReference>
<dbReference type="InterPro" id="IPR035952">
    <property type="entry name" value="Rhomboid-like_sf"/>
</dbReference>
<gene>
    <name evidence="8" type="ORF">ATC1_13564</name>
</gene>
<dbReference type="PATRIC" id="fig|1678840.3.peg.1877"/>
<reference evidence="8" key="1">
    <citation type="journal article" date="2015" name="Genome Announc.">
        <title>Draft Genome Sequence of Anaerolineae Strain TC1, a Novel Isolate from a Methanogenic Wastewater Treatment System.</title>
        <authorList>
            <person name="Matsuura N."/>
            <person name="Tourlousse D.M."/>
            <person name="Sun L."/>
            <person name="Toyonaga M."/>
            <person name="Kuroda K."/>
            <person name="Ohashi A."/>
            <person name="Cruz R."/>
            <person name="Yamaguchi T."/>
            <person name="Sekiguchi Y."/>
        </authorList>
    </citation>
    <scope>NUCLEOTIDE SEQUENCE [LARGE SCALE GENOMIC DNA]</scope>
    <source>
        <strain evidence="8">TC1</strain>
    </source>
</reference>
<feature type="domain" description="Peptidase S54 rhomboid" evidence="7">
    <location>
        <begin position="90"/>
        <end position="224"/>
    </location>
</feature>
<keyword evidence="8" id="KW-0378">Hydrolase</keyword>
<evidence type="ECO:0000256" key="4">
    <source>
        <dbReference type="ARBA" id="ARBA00023136"/>
    </source>
</evidence>
<dbReference type="Gene3D" id="1.20.1540.10">
    <property type="entry name" value="Rhomboid-like"/>
    <property type="match status" value="1"/>
</dbReference>
<name>A0A0S7BQA7_9CHLR</name>
<feature type="compositionally biased region" description="Polar residues" evidence="5">
    <location>
        <begin position="1"/>
        <end position="19"/>
    </location>
</feature>
<dbReference type="PANTHER" id="PTHR43731">
    <property type="entry name" value="RHOMBOID PROTEASE"/>
    <property type="match status" value="1"/>
</dbReference>
<dbReference type="Pfam" id="PF01694">
    <property type="entry name" value="Rhomboid"/>
    <property type="match status" value="1"/>
</dbReference>
<comment type="subcellular location">
    <subcellularLocation>
        <location evidence="1">Membrane</location>
        <topology evidence="1">Multi-pass membrane protein</topology>
    </subcellularLocation>
</comment>
<proteinExistence type="predicted"/>
<evidence type="ECO:0000259" key="7">
    <source>
        <dbReference type="Pfam" id="PF01694"/>
    </source>
</evidence>
<evidence type="ECO:0000313" key="8">
    <source>
        <dbReference type="EMBL" id="GAP40587.1"/>
    </source>
</evidence>
<dbReference type="GO" id="GO:0006508">
    <property type="term" value="P:proteolysis"/>
    <property type="evidence" value="ECO:0007669"/>
    <property type="project" value="UniProtKB-KW"/>
</dbReference>
<evidence type="ECO:0000256" key="3">
    <source>
        <dbReference type="ARBA" id="ARBA00022989"/>
    </source>
</evidence>
<keyword evidence="8" id="KW-0645">Protease</keyword>
<feature type="transmembrane region" description="Helical" evidence="6">
    <location>
        <begin position="154"/>
        <end position="174"/>
    </location>
</feature>
<dbReference type="InterPro" id="IPR050925">
    <property type="entry name" value="Rhomboid_protease_S54"/>
</dbReference>
<dbReference type="RefSeq" id="WP_062280057.1">
    <property type="nucleotide sequence ID" value="NZ_DF968181.1"/>
</dbReference>
<keyword evidence="2 6" id="KW-0812">Transmembrane</keyword>
<dbReference type="SUPFAM" id="SSF144091">
    <property type="entry name" value="Rhomboid-like"/>
    <property type="match status" value="1"/>
</dbReference>
<feature type="compositionally biased region" description="Low complexity" evidence="5">
    <location>
        <begin position="25"/>
        <end position="36"/>
    </location>
</feature>
<evidence type="ECO:0000256" key="5">
    <source>
        <dbReference type="SAM" id="MobiDB-lite"/>
    </source>
</evidence>
<evidence type="ECO:0000256" key="6">
    <source>
        <dbReference type="SAM" id="Phobius"/>
    </source>
</evidence>
<dbReference type="EMBL" id="DF968181">
    <property type="protein sequence ID" value="GAP40587.1"/>
    <property type="molecule type" value="Genomic_DNA"/>
</dbReference>
<evidence type="ECO:0000256" key="1">
    <source>
        <dbReference type="ARBA" id="ARBA00004141"/>
    </source>
</evidence>
<feature type="transmembrane region" description="Helical" evidence="6">
    <location>
        <begin position="212"/>
        <end position="231"/>
    </location>
</feature>
<evidence type="ECO:0000256" key="2">
    <source>
        <dbReference type="ARBA" id="ARBA00022692"/>
    </source>
</evidence>
<dbReference type="AlphaFoldDB" id="A0A0S7BQA7"/>
<dbReference type="GO" id="GO:0016020">
    <property type="term" value="C:membrane"/>
    <property type="evidence" value="ECO:0007669"/>
    <property type="project" value="UniProtKB-SubCell"/>
</dbReference>
<keyword evidence="4 6" id="KW-0472">Membrane</keyword>
<keyword evidence="9" id="KW-1185">Reference proteome</keyword>
<organism evidence="8">
    <name type="scientific">Flexilinea flocculi</name>
    <dbReference type="NCBI Taxonomy" id="1678840"/>
    <lineage>
        <taxon>Bacteria</taxon>
        <taxon>Bacillati</taxon>
        <taxon>Chloroflexota</taxon>
        <taxon>Anaerolineae</taxon>
        <taxon>Anaerolineales</taxon>
        <taxon>Anaerolineaceae</taxon>
        <taxon>Flexilinea</taxon>
    </lineage>
</organism>
<accession>A0A0S7BQA7</accession>
<feature type="transmembrane region" description="Helical" evidence="6">
    <location>
        <begin position="131"/>
        <end position="148"/>
    </location>
</feature>
<keyword evidence="3 6" id="KW-1133">Transmembrane helix</keyword>
<evidence type="ECO:0000313" key="9">
    <source>
        <dbReference type="Proteomes" id="UP000053370"/>
    </source>
</evidence>